<dbReference type="FunFam" id="3.30.200.20:FF:000039">
    <property type="entry name" value="receptor-like protein kinase FERONIA"/>
    <property type="match status" value="1"/>
</dbReference>
<keyword evidence="9 13" id="KW-1133">Transmembrane helix</keyword>
<proteinExistence type="predicted"/>
<protein>
    <recommendedName>
        <fullName evidence="15">Protein kinase domain-containing protein</fullName>
    </recommendedName>
</protein>
<keyword evidence="3" id="KW-0808">Transferase</keyword>
<dbReference type="Pfam" id="PF07714">
    <property type="entry name" value="PK_Tyr_Ser-Thr"/>
    <property type="match status" value="1"/>
</dbReference>
<dbReference type="InterPro" id="IPR008271">
    <property type="entry name" value="Ser/Thr_kinase_AS"/>
</dbReference>
<dbReference type="SUPFAM" id="SSF56112">
    <property type="entry name" value="Protein kinase-like (PK-like)"/>
    <property type="match status" value="1"/>
</dbReference>
<evidence type="ECO:0000313" key="16">
    <source>
        <dbReference type="EMBL" id="KAF3433762.1"/>
    </source>
</evidence>
<evidence type="ECO:0000256" key="12">
    <source>
        <dbReference type="PROSITE-ProRule" id="PRU10141"/>
    </source>
</evidence>
<keyword evidence="4 13" id="KW-0812">Transmembrane</keyword>
<keyword evidence="6 12" id="KW-0547">Nucleotide-binding</keyword>
<evidence type="ECO:0000256" key="9">
    <source>
        <dbReference type="ARBA" id="ARBA00022989"/>
    </source>
</evidence>
<comment type="caution">
    <text evidence="16">The sequence shown here is derived from an EMBL/GenBank/DDBJ whole genome shotgun (WGS) entry which is preliminary data.</text>
</comment>
<reference evidence="16" key="1">
    <citation type="submission" date="2020-03" db="EMBL/GenBank/DDBJ databases">
        <title>A high-quality chromosome-level genome assembly of a woody plant with both climbing and erect habits, Rhamnella rubrinervis.</title>
        <authorList>
            <person name="Lu Z."/>
            <person name="Yang Y."/>
            <person name="Zhu X."/>
            <person name="Sun Y."/>
        </authorList>
    </citation>
    <scope>NUCLEOTIDE SEQUENCE</scope>
    <source>
        <strain evidence="16">BYM</strain>
        <tissue evidence="16">Leaf</tissue>
    </source>
</reference>
<dbReference type="Gene3D" id="3.30.200.20">
    <property type="entry name" value="Phosphorylase Kinase, domain 1"/>
    <property type="match status" value="1"/>
</dbReference>
<evidence type="ECO:0000256" key="7">
    <source>
        <dbReference type="ARBA" id="ARBA00022777"/>
    </source>
</evidence>
<dbReference type="GO" id="GO:0004674">
    <property type="term" value="F:protein serine/threonine kinase activity"/>
    <property type="evidence" value="ECO:0007669"/>
    <property type="project" value="UniProtKB-KW"/>
</dbReference>
<evidence type="ECO:0000313" key="17">
    <source>
        <dbReference type="Proteomes" id="UP000796880"/>
    </source>
</evidence>
<sequence>MGNSIWICRICILWVFCVPYIVLASFTPQDCFFIDCGGSKVMKLGDGRVFKPDSGNSNVGLSPDSHAVISDPQVAISDDLFLYSSARVFRAKSTYTISTNQIGRHWLRLYFYPFENPYYDVKSAVFSVVANGITLMYRFSFSNSSKIAPVLKEYVVDLSGTSSKRLSLTLSPFNGSIAFINGIEVVSLPNKQFPSSAMPVPSGPEVEIPPHVAFETAYRVNMGGPLLTPKNDSLWRTWEPDKPYLVNTASARNVSGNPRLIKYPDGVSIEIAPNWVYCTAQEMADANVSDQTFNISWEFAVEHGFTYLIRMHFCDFVSRTLNTLVFNVYINRKSAIDSFDPSSKTMELSAAYFIDFVANLSKGSNRILVQVGPPTLRNFPSNAILNGLEIMKMSNPSGSLDGNFPADFIVSKRPSKKNWVVLAISSASAGFAILVLISVAFFLYLRRICLKKPKDQCSSWLPVPTHVGNSDSKVSIGSSTSTAYSLGLNRILAFSEICKATKNFDESLVLGVGGFGKVYRGVLENETLVAVKRGNPRSRQGFTEFRTEIEMLSKLRHRHLVSLIGYCEELNERILVYEYMAGGPLRKHLYGSNLQPLTWKQRLEICIGAAKGLHYLHTGAAESIIHRDVKTTNILLDENLTAKVADFGLSKLGPTLDQTHVSTAVKGSFGYLDPEYYRRQQLTEKSDVYSFGVVLMEVLCARPAINPALPREQVNIAEWAMNWQKKGKLEKIIDPHLIGSINLKSLRKFGETAEKCLAEYGTERPTMGDVLWNLEYALQLQEACIQTVSAENSANYIPEIPEWLPQTEPGSNGDVGGAHAMSDREFDVASSGVFSQLMDPKGR</sequence>
<dbReference type="CDD" id="cd14066">
    <property type="entry name" value="STKc_IRAK"/>
    <property type="match status" value="1"/>
</dbReference>
<evidence type="ECO:0000256" key="5">
    <source>
        <dbReference type="ARBA" id="ARBA00022729"/>
    </source>
</evidence>
<feature type="transmembrane region" description="Helical" evidence="13">
    <location>
        <begin position="419"/>
        <end position="445"/>
    </location>
</feature>
<dbReference type="FunFam" id="2.60.120.430:FF:000003">
    <property type="entry name" value="FERONIA receptor-like kinase"/>
    <property type="match status" value="1"/>
</dbReference>
<dbReference type="PROSITE" id="PS00107">
    <property type="entry name" value="PROTEIN_KINASE_ATP"/>
    <property type="match status" value="1"/>
</dbReference>
<keyword evidence="2" id="KW-0723">Serine/threonine-protein kinase</keyword>
<keyword evidence="11" id="KW-0325">Glycoprotein</keyword>
<feature type="signal peptide" evidence="14">
    <location>
        <begin position="1"/>
        <end position="24"/>
    </location>
</feature>
<evidence type="ECO:0000256" key="1">
    <source>
        <dbReference type="ARBA" id="ARBA00004167"/>
    </source>
</evidence>
<keyword evidence="5 14" id="KW-0732">Signal</keyword>
<dbReference type="FunFam" id="2.60.120.430:FF:000001">
    <property type="entry name" value="Receptor-like protein kinase FERONIA"/>
    <property type="match status" value="1"/>
</dbReference>
<dbReference type="InterPro" id="IPR017441">
    <property type="entry name" value="Protein_kinase_ATP_BS"/>
</dbReference>
<keyword evidence="17" id="KW-1185">Reference proteome</keyword>
<accession>A0A8K0DYX8</accession>
<dbReference type="Gene3D" id="1.10.510.10">
    <property type="entry name" value="Transferase(Phosphotransferase) domain 1"/>
    <property type="match status" value="1"/>
</dbReference>
<dbReference type="SMART" id="SM00220">
    <property type="entry name" value="S_TKc"/>
    <property type="match status" value="1"/>
</dbReference>
<dbReference type="Proteomes" id="UP000796880">
    <property type="component" value="Unassembled WGS sequence"/>
</dbReference>
<evidence type="ECO:0000256" key="2">
    <source>
        <dbReference type="ARBA" id="ARBA00022527"/>
    </source>
</evidence>
<dbReference type="InterPro" id="IPR001245">
    <property type="entry name" value="Ser-Thr/Tyr_kinase_cat_dom"/>
</dbReference>
<evidence type="ECO:0000256" key="8">
    <source>
        <dbReference type="ARBA" id="ARBA00022840"/>
    </source>
</evidence>
<keyword evidence="10 13" id="KW-0472">Membrane</keyword>
<evidence type="ECO:0000256" key="4">
    <source>
        <dbReference type="ARBA" id="ARBA00022692"/>
    </source>
</evidence>
<dbReference type="GO" id="GO:0016020">
    <property type="term" value="C:membrane"/>
    <property type="evidence" value="ECO:0007669"/>
    <property type="project" value="UniProtKB-SubCell"/>
</dbReference>
<feature type="domain" description="Protein kinase" evidence="15">
    <location>
        <begin position="504"/>
        <end position="777"/>
    </location>
</feature>
<evidence type="ECO:0000256" key="11">
    <source>
        <dbReference type="ARBA" id="ARBA00023180"/>
    </source>
</evidence>
<comment type="subcellular location">
    <subcellularLocation>
        <location evidence="1">Membrane</location>
        <topology evidence="1">Single-pass membrane protein</topology>
    </subcellularLocation>
</comment>
<dbReference type="PANTHER" id="PTHR47989">
    <property type="entry name" value="OS01G0750732 PROTEIN"/>
    <property type="match status" value="1"/>
</dbReference>
<feature type="chain" id="PRO_5035465130" description="Protein kinase domain-containing protein" evidence="14">
    <location>
        <begin position="25"/>
        <end position="843"/>
    </location>
</feature>
<dbReference type="InterPro" id="IPR011009">
    <property type="entry name" value="Kinase-like_dom_sf"/>
</dbReference>
<dbReference type="PANTHER" id="PTHR47989:SF62">
    <property type="entry name" value="OS05G0423500 PROTEIN"/>
    <property type="match status" value="1"/>
</dbReference>
<keyword evidence="8 12" id="KW-0067">ATP-binding</keyword>
<dbReference type="EMBL" id="VOIH02000011">
    <property type="protein sequence ID" value="KAF3433762.1"/>
    <property type="molecule type" value="Genomic_DNA"/>
</dbReference>
<dbReference type="FunFam" id="1.10.510.10:FF:000058">
    <property type="entry name" value="Receptor-like protein kinase FERONIA"/>
    <property type="match status" value="1"/>
</dbReference>
<dbReference type="InterPro" id="IPR000719">
    <property type="entry name" value="Prot_kinase_dom"/>
</dbReference>
<gene>
    <name evidence="16" type="ORF">FNV43_RR24865</name>
</gene>
<evidence type="ECO:0000256" key="14">
    <source>
        <dbReference type="SAM" id="SignalP"/>
    </source>
</evidence>
<dbReference type="PROSITE" id="PS00108">
    <property type="entry name" value="PROTEIN_KINASE_ST"/>
    <property type="match status" value="1"/>
</dbReference>
<dbReference type="Pfam" id="PF12819">
    <property type="entry name" value="Malectin_like"/>
    <property type="match status" value="1"/>
</dbReference>
<feature type="binding site" evidence="12">
    <location>
        <position position="532"/>
    </location>
    <ligand>
        <name>ATP</name>
        <dbReference type="ChEBI" id="CHEBI:30616"/>
    </ligand>
</feature>
<evidence type="ECO:0000256" key="10">
    <source>
        <dbReference type="ARBA" id="ARBA00023136"/>
    </source>
</evidence>
<evidence type="ECO:0000256" key="6">
    <source>
        <dbReference type="ARBA" id="ARBA00022741"/>
    </source>
</evidence>
<dbReference type="PROSITE" id="PS50011">
    <property type="entry name" value="PROTEIN_KINASE_DOM"/>
    <property type="match status" value="1"/>
</dbReference>
<evidence type="ECO:0000259" key="15">
    <source>
        <dbReference type="PROSITE" id="PS50011"/>
    </source>
</evidence>
<dbReference type="OrthoDB" id="4062651at2759"/>
<dbReference type="GO" id="GO:0005524">
    <property type="term" value="F:ATP binding"/>
    <property type="evidence" value="ECO:0007669"/>
    <property type="project" value="UniProtKB-UniRule"/>
</dbReference>
<dbReference type="AlphaFoldDB" id="A0A8K0DYX8"/>
<name>A0A8K0DYX8_9ROSA</name>
<dbReference type="InterPro" id="IPR024788">
    <property type="entry name" value="Malectin-like_Carb-bd_dom"/>
</dbReference>
<organism evidence="16 17">
    <name type="scientific">Rhamnella rubrinervis</name>
    <dbReference type="NCBI Taxonomy" id="2594499"/>
    <lineage>
        <taxon>Eukaryota</taxon>
        <taxon>Viridiplantae</taxon>
        <taxon>Streptophyta</taxon>
        <taxon>Embryophyta</taxon>
        <taxon>Tracheophyta</taxon>
        <taxon>Spermatophyta</taxon>
        <taxon>Magnoliopsida</taxon>
        <taxon>eudicotyledons</taxon>
        <taxon>Gunneridae</taxon>
        <taxon>Pentapetalae</taxon>
        <taxon>rosids</taxon>
        <taxon>fabids</taxon>
        <taxon>Rosales</taxon>
        <taxon>Rhamnaceae</taxon>
        <taxon>rhamnoid group</taxon>
        <taxon>Rhamneae</taxon>
        <taxon>Rhamnella</taxon>
    </lineage>
</organism>
<keyword evidence="7" id="KW-0418">Kinase</keyword>
<evidence type="ECO:0000256" key="3">
    <source>
        <dbReference type="ARBA" id="ARBA00022679"/>
    </source>
</evidence>
<evidence type="ECO:0000256" key="13">
    <source>
        <dbReference type="SAM" id="Phobius"/>
    </source>
</evidence>
<dbReference type="Gene3D" id="2.60.120.430">
    <property type="entry name" value="Galactose-binding lectin"/>
    <property type="match status" value="2"/>
</dbReference>